<dbReference type="WBParaSite" id="jg8966">
    <property type="protein sequence ID" value="jg8966"/>
    <property type="gene ID" value="jg8966"/>
</dbReference>
<dbReference type="Gene3D" id="2.70.170.10">
    <property type="entry name" value="Neurotransmitter-gated ion-channel ligand-binding domain"/>
    <property type="match status" value="1"/>
</dbReference>
<keyword evidence="4" id="KW-1185">Reference proteome</keyword>
<evidence type="ECO:0000256" key="1">
    <source>
        <dbReference type="SAM" id="SignalP"/>
    </source>
</evidence>
<dbReference type="Proteomes" id="UP000887574">
    <property type="component" value="Unplaced"/>
</dbReference>
<protein>
    <submittedName>
        <fullName evidence="5">DUF148 domain-containing protein</fullName>
    </submittedName>
</protein>
<evidence type="ECO:0000313" key="4">
    <source>
        <dbReference type="Proteomes" id="UP000887574"/>
    </source>
</evidence>
<feature type="chain" id="PRO_5036722273" evidence="1">
    <location>
        <begin position="27"/>
        <end position="195"/>
    </location>
</feature>
<evidence type="ECO:0000313" key="5">
    <source>
        <dbReference type="WBParaSite" id="jg8966"/>
    </source>
</evidence>
<dbReference type="InterPro" id="IPR006202">
    <property type="entry name" value="Neur_chan_lig-bd"/>
</dbReference>
<dbReference type="InterPro" id="IPR036734">
    <property type="entry name" value="Neur_chan_lig-bd_sf"/>
</dbReference>
<feature type="signal peptide" evidence="1">
    <location>
        <begin position="1"/>
        <end position="26"/>
    </location>
</feature>
<feature type="domain" description="Neurotransmitter-gated ion-channel ligand-binding" evidence="3">
    <location>
        <begin position="156"/>
        <end position="189"/>
    </location>
</feature>
<sequence>MFFSTCSSISTLALISYIFSSATVNAGNVPVSEKEAKKLGFLAKTTEGDRQKFIGIAYNFKLTKQDQENQLRAWAAGQSPEVQKGVQTFVESIYISVNQAFQGLKSHVTKEAVPVVNQIQAVFQDKSISIEQSCKKVQTILTKADSKCRWQLRSIFYCNVVVEHTGEMLWVPPAIYKSSCTIDVEYFPLTNKFVK</sequence>
<keyword evidence="1" id="KW-0732">Signal</keyword>
<dbReference type="SUPFAM" id="SSF63712">
    <property type="entry name" value="Nicotinic receptor ligand binding domain-like"/>
    <property type="match status" value="1"/>
</dbReference>
<dbReference type="AlphaFoldDB" id="A0A915ERB8"/>
<dbReference type="Pfam" id="PF02520">
    <property type="entry name" value="ANIS5_cation-bd"/>
    <property type="match status" value="1"/>
</dbReference>
<dbReference type="Pfam" id="PF02931">
    <property type="entry name" value="Neur_chan_LBD"/>
    <property type="match status" value="1"/>
</dbReference>
<name>A0A915ERB8_9BILA</name>
<feature type="domain" description="SXP/RAL-2 family protein Ani s 5-like cation-binding" evidence="2">
    <location>
        <begin position="50"/>
        <end position="145"/>
    </location>
</feature>
<dbReference type="GO" id="GO:0016020">
    <property type="term" value="C:membrane"/>
    <property type="evidence" value="ECO:0007669"/>
    <property type="project" value="InterPro"/>
</dbReference>
<accession>A0A915ERB8</accession>
<dbReference type="GO" id="GO:0005230">
    <property type="term" value="F:extracellular ligand-gated monoatomic ion channel activity"/>
    <property type="evidence" value="ECO:0007669"/>
    <property type="project" value="InterPro"/>
</dbReference>
<organism evidence="4 5">
    <name type="scientific">Ditylenchus dipsaci</name>
    <dbReference type="NCBI Taxonomy" id="166011"/>
    <lineage>
        <taxon>Eukaryota</taxon>
        <taxon>Metazoa</taxon>
        <taxon>Ecdysozoa</taxon>
        <taxon>Nematoda</taxon>
        <taxon>Chromadorea</taxon>
        <taxon>Rhabditida</taxon>
        <taxon>Tylenchina</taxon>
        <taxon>Tylenchomorpha</taxon>
        <taxon>Sphaerularioidea</taxon>
        <taxon>Anguinidae</taxon>
        <taxon>Anguininae</taxon>
        <taxon>Ditylenchus</taxon>
    </lineage>
</organism>
<evidence type="ECO:0000259" key="3">
    <source>
        <dbReference type="Pfam" id="PF02931"/>
    </source>
</evidence>
<evidence type="ECO:0000259" key="2">
    <source>
        <dbReference type="Pfam" id="PF02520"/>
    </source>
</evidence>
<proteinExistence type="predicted"/>
<reference evidence="5" key="1">
    <citation type="submission" date="2022-11" db="UniProtKB">
        <authorList>
            <consortium name="WormBaseParasite"/>
        </authorList>
    </citation>
    <scope>IDENTIFICATION</scope>
</reference>
<dbReference type="InterPro" id="IPR003677">
    <property type="entry name" value="ANIS5_cation-bd"/>
</dbReference>